<dbReference type="Gene3D" id="3.10.290.10">
    <property type="entry name" value="RNA-binding S4 domain"/>
    <property type="match status" value="1"/>
</dbReference>
<dbReference type="EMBL" id="CYYC01000002">
    <property type="protein sequence ID" value="CUM79388.1"/>
    <property type="molecule type" value="Genomic_DNA"/>
</dbReference>
<evidence type="ECO:0000313" key="7">
    <source>
        <dbReference type="EMBL" id="CUM79388.1"/>
    </source>
</evidence>
<gene>
    <name evidence="7" type="primary">rluF</name>
    <name evidence="10" type="ORF">DW833_10760</name>
    <name evidence="9" type="ORF">DW972_02980</name>
    <name evidence="11" type="ORF">DWZ29_10645</name>
    <name evidence="8" type="ORF">ERS852450_00466</name>
    <name evidence="7" type="ORF">ERS852578_00276</name>
</gene>
<sequence>MAATGKNNQGKNDSKRNNLKKNATDFKEKISNGEPMRLNKFLSDAGVCSRRQADRYVEQGRILVDGEPAQMGQKVHAGQDIRVDGKRVSVSRKQIVLAVNKPKGIVCTTEKREKDNIVDFIGYPERIYPVGRLDKDSEGLILMTNDGELMNEILKARNYHEKEYEVTINRPVTNVFLKQMSEGVEILDTVTRPCKVKRTGVYTFRIILTQGLNRQIRRMCEACGYRVRELKRLRIMNIHLGSLPTGKYREITGEELSKLEKLAGRKPGGVYHG</sequence>
<dbReference type="EMBL" id="QSEP01000007">
    <property type="protein sequence ID" value="RGZ85578.1"/>
    <property type="molecule type" value="Genomic_DNA"/>
</dbReference>
<reference evidence="14 15" key="2">
    <citation type="submission" date="2018-08" db="EMBL/GenBank/DDBJ databases">
        <title>A genome reference for cultivated species of the human gut microbiota.</title>
        <authorList>
            <person name="Zou Y."/>
            <person name="Xue W."/>
            <person name="Luo G."/>
        </authorList>
    </citation>
    <scope>NUCLEOTIDE SEQUENCE [LARGE SCALE GENOMIC DNA]</scope>
    <source>
        <strain evidence="11 14">AF31-17AC</strain>
        <strain evidence="10 15">AM34-3LB</strain>
        <strain evidence="9 16">AM48-23BH</strain>
    </source>
</reference>
<evidence type="ECO:0000256" key="4">
    <source>
        <dbReference type="RuleBase" id="RU003887"/>
    </source>
</evidence>
<dbReference type="GO" id="GO:0120159">
    <property type="term" value="F:rRNA pseudouridine synthase activity"/>
    <property type="evidence" value="ECO:0007669"/>
    <property type="project" value="UniProtKB-ARBA"/>
</dbReference>
<evidence type="ECO:0000313" key="8">
    <source>
        <dbReference type="EMBL" id="CUN70051.1"/>
    </source>
</evidence>
<evidence type="ECO:0000313" key="12">
    <source>
        <dbReference type="Proteomes" id="UP000095390"/>
    </source>
</evidence>
<dbReference type="EMBL" id="QSID01000012">
    <property type="protein sequence ID" value="RHC63011.1"/>
    <property type="molecule type" value="Genomic_DNA"/>
</dbReference>
<dbReference type="InterPro" id="IPR050343">
    <property type="entry name" value="RsuA_PseudoU_synthase"/>
</dbReference>
<dbReference type="CDD" id="cd02554">
    <property type="entry name" value="PseudoU_synth_RluF"/>
    <property type="match status" value="1"/>
</dbReference>
<dbReference type="EMBL" id="QRQO01000030">
    <property type="protein sequence ID" value="RHN12250.1"/>
    <property type="molecule type" value="Genomic_DNA"/>
</dbReference>
<dbReference type="InterPro" id="IPR000748">
    <property type="entry name" value="PsdUridine_synth_RsuA/RluB/E/F"/>
</dbReference>
<feature type="compositionally biased region" description="Basic and acidic residues" evidence="5">
    <location>
        <begin position="12"/>
        <end position="22"/>
    </location>
</feature>
<dbReference type="Proteomes" id="UP000283700">
    <property type="component" value="Unassembled WGS sequence"/>
</dbReference>
<dbReference type="InterPro" id="IPR002942">
    <property type="entry name" value="S4_RNA-bd"/>
</dbReference>
<organism evidence="7 12">
    <name type="scientific">Anaerobutyricum hallii</name>
    <dbReference type="NCBI Taxonomy" id="39488"/>
    <lineage>
        <taxon>Bacteria</taxon>
        <taxon>Bacillati</taxon>
        <taxon>Bacillota</taxon>
        <taxon>Clostridia</taxon>
        <taxon>Lachnospirales</taxon>
        <taxon>Lachnospiraceae</taxon>
        <taxon>Anaerobutyricum</taxon>
    </lineage>
</organism>
<dbReference type="InterPro" id="IPR042092">
    <property type="entry name" value="PsdUridine_s_RsuA/RluB/E/F_cat"/>
</dbReference>
<feature type="domain" description="RNA-binding S4" evidence="6">
    <location>
        <begin position="36"/>
        <end position="96"/>
    </location>
</feature>
<keyword evidence="3" id="KW-0694">RNA-binding</keyword>
<comment type="similarity">
    <text evidence="1 4">Belongs to the pseudouridine synthase RsuA family.</text>
</comment>
<evidence type="ECO:0000256" key="1">
    <source>
        <dbReference type="ARBA" id="ARBA00008348"/>
    </source>
</evidence>
<dbReference type="Gene3D" id="3.30.70.580">
    <property type="entry name" value="Pseudouridine synthase I, catalytic domain, N-terminal subdomain"/>
    <property type="match status" value="1"/>
</dbReference>
<dbReference type="InterPro" id="IPR020103">
    <property type="entry name" value="PsdUridine_synth_cat_dom_sf"/>
</dbReference>
<dbReference type="GO" id="GO:0000455">
    <property type="term" value="P:enzyme-directed rRNA pseudouridine synthesis"/>
    <property type="evidence" value="ECO:0007669"/>
    <property type="project" value="UniProtKB-ARBA"/>
</dbReference>
<dbReference type="FunFam" id="3.30.70.1560:FF:000002">
    <property type="entry name" value="Pseudouridine synthase"/>
    <property type="match status" value="1"/>
</dbReference>
<evidence type="ECO:0000256" key="3">
    <source>
        <dbReference type="PROSITE-ProRule" id="PRU00182"/>
    </source>
</evidence>
<feature type="region of interest" description="Disordered" evidence="5">
    <location>
        <begin position="1"/>
        <end position="22"/>
    </location>
</feature>
<dbReference type="Proteomes" id="UP000286561">
    <property type="component" value="Unassembled WGS sequence"/>
</dbReference>
<dbReference type="OrthoDB" id="9807213at2"/>
<dbReference type="EMBL" id="CYZL01000003">
    <property type="protein sequence ID" value="CUN70051.1"/>
    <property type="molecule type" value="Genomic_DNA"/>
</dbReference>
<dbReference type="RefSeq" id="WP_005349036.1">
    <property type="nucleotide sequence ID" value="NZ_BLYK01000107.1"/>
</dbReference>
<dbReference type="CDD" id="cd00165">
    <property type="entry name" value="S4"/>
    <property type="match status" value="1"/>
</dbReference>
<evidence type="ECO:0000313" key="15">
    <source>
        <dbReference type="Proteomes" id="UP000284621"/>
    </source>
</evidence>
<dbReference type="NCBIfam" id="TIGR00093">
    <property type="entry name" value="pseudouridine synthase"/>
    <property type="match status" value="1"/>
</dbReference>
<keyword evidence="15" id="KW-1185">Reference proteome</keyword>
<evidence type="ECO:0000259" key="6">
    <source>
        <dbReference type="SMART" id="SM00363"/>
    </source>
</evidence>
<dbReference type="InterPro" id="IPR036986">
    <property type="entry name" value="S4_RNA-bd_sf"/>
</dbReference>
<evidence type="ECO:0000313" key="14">
    <source>
        <dbReference type="Proteomes" id="UP000283700"/>
    </source>
</evidence>
<evidence type="ECO:0000313" key="10">
    <source>
        <dbReference type="EMBL" id="RHC63011.1"/>
    </source>
</evidence>
<dbReference type="InterPro" id="IPR018496">
    <property type="entry name" value="PsdUridine_synth_RsuA/RluB_CS"/>
</dbReference>
<dbReference type="SMART" id="SM00363">
    <property type="entry name" value="S4"/>
    <property type="match status" value="1"/>
</dbReference>
<dbReference type="PANTHER" id="PTHR47683">
    <property type="entry name" value="PSEUDOURIDINE SYNTHASE FAMILY PROTEIN-RELATED"/>
    <property type="match status" value="1"/>
</dbReference>
<dbReference type="Gene3D" id="3.30.70.1560">
    <property type="entry name" value="Alpha-L RNA-binding motif"/>
    <property type="match status" value="1"/>
</dbReference>
<reference evidence="12 13" key="1">
    <citation type="submission" date="2015-09" db="EMBL/GenBank/DDBJ databases">
        <authorList>
            <consortium name="Pathogen Informatics"/>
        </authorList>
    </citation>
    <scope>NUCLEOTIDE SEQUENCE [LARGE SCALE GENOMIC DNA]</scope>
    <source>
        <strain evidence="8 13">2789STDY5834835</strain>
        <strain evidence="7 12">2789STDY5834966</strain>
    </source>
</reference>
<dbReference type="SUPFAM" id="SSF55120">
    <property type="entry name" value="Pseudouridine synthase"/>
    <property type="match status" value="1"/>
</dbReference>
<dbReference type="Proteomes" id="UP000095390">
    <property type="component" value="Unassembled WGS sequence"/>
</dbReference>
<evidence type="ECO:0000313" key="9">
    <source>
        <dbReference type="EMBL" id="RGZ85578.1"/>
    </source>
</evidence>
<dbReference type="PANTHER" id="PTHR47683:SF2">
    <property type="entry name" value="RNA-BINDING S4 DOMAIN-CONTAINING PROTEIN"/>
    <property type="match status" value="1"/>
</dbReference>
<evidence type="ECO:0000256" key="5">
    <source>
        <dbReference type="SAM" id="MobiDB-lite"/>
    </source>
</evidence>
<evidence type="ECO:0000313" key="11">
    <source>
        <dbReference type="EMBL" id="RHN12250.1"/>
    </source>
</evidence>
<dbReference type="Proteomes" id="UP000095679">
    <property type="component" value="Unassembled WGS sequence"/>
</dbReference>
<feature type="compositionally biased region" description="Polar residues" evidence="5">
    <location>
        <begin position="1"/>
        <end position="11"/>
    </location>
</feature>
<protein>
    <recommendedName>
        <fullName evidence="4">Pseudouridine synthase</fullName>
        <ecNumber evidence="4">5.4.99.-</ecNumber>
    </recommendedName>
</protein>
<dbReference type="Pfam" id="PF01479">
    <property type="entry name" value="S4"/>
    <property type="match status" value="1"/>
</dbReference>
<dbReference type="AlphaFoldDB" id="A0A173RQF9"/>
<proteinExistence type="inferred from homology"/>
<dbReference type="GeneID" id="75049006"/>
<dbReference type="SUPFAM" id="SSF55174">
    <property type="entry name" value="Alpha-L RNA-binding motif"/>
    <property type="match status" value="1"/>
</dbReference>
<keyword evidence="2 4" id="KW-0413">Isomerase</keyword>
<dbReference type="Pfam" id="PF00849">
    <property type="entry name" value="PseudoU_synth_2"/>
    <property type="match status" value="1"/>
</dbReference>
<dbReference type="Proteomes" id="UP000284621">
    <property type="component" value="Unassembled WGS sequence"/>
</dbReference>
<name>A0A173RQF9_9FIRM</name>
<dbReference type="PROSITE" id="PS50889">
    <property type="entry name" value="S4"/>
    <property type="match status" value="1"/>
</dbReference>
<dbReference type="InterPro" id="IPR020094">
    <property type="entry name" value="TruA/RsuA/RluB/E/F_N"/>
</dbReference>
<dbReference type="EC" id="5.4.99.-" evidence="4"/>
<evidence type="ECO:0000313" key="16">
    <source>
        <dbReference type="Proteomes" id="UP000286561"/>
    </source>
</evidence>
<dbReference type="GO" id="GO:0003723">
    <property type="term" value="F:RNA binding"/>
    <property type="evidence" value="ECO:0007669"/>
    <property type="project" value="UniProtKB-KW"/>
</dbReference>
<evidence type="ECO:0000256" key="2">
    <source>
        <dbReference type="ARBA" id="ARBA00023235"/>
    </source>
</evidence>
<dbReference type="FunFam" id="3.10.290.10:FF:000003">
    <property type="entry name" value="Pseudouridine synthase"/>
    <property type="match status" value="1"/>
</dbReference>
<evidence type="ECO:0000313" key="13">
    <source>
        <dbReference type="Proteomes" id="UP000095679"/>
    </source>
</evidence>
<accession>A0A173RQF9</accession>
<dbReference type="InterPro" id="IPR006145">
    <property type="entry name" value="PsdUridine_synth_RsuA/RluA"/>
</dbReference>
<dbReference type="PROSITE" id="PS01149">
    <property type="entry name" value="PSI_RSU"/>
    <property type="match status" value="1"/>
</dbReference>